<evidence type="ECO:0000313" key="2">
    <source>
        <dbReference type="EMBL" id="CAG8529189.1"/>
    </source>
</evidence>
<evidence type="ECO:0000256" key="1">
    <source>
        <dbReference type="SAM" id="SignalP"/>
    </source>
</evidence>
<name>A0A9N9AE87_9GLOM</name>
<dbReference type="Proteomes" id="UP000789759">
    <property type="component" value="Unassembled WGS sequence"/>
</dbReference>
<feature type="chain" id="PRO_5040314706" evidence="1">
    <location>
        <begin position="22"/>
        <end position="82"/>
    </location>
</feature>
<evidence type="ECO:0000313" key="3">
    <source>
        <dbReference type="Proteomes" id="UP000789759"/>
    </source>
</evidence>
<feature type="non-terminal residue" evidence="2">
    <location>
        <position position="82"/>
    </location>
</feature>
<dbReference type="EMBL" id="CAJVQA010001869">
    <property type="protein sequence ID" value="CAG8529189.1"/>
    <property type="molecule type" value="Genomic_DNA"/>
</dbReference>
<sequence>MKSLLWLFAFFCITYFLVIDASPIHNPSSPSSQLDFKVTCVDDSQCTDGKVCRASIKGTACVSNTTVIDNKPTKNLKQIGCD</sequence>
<gene>
    <name evidence="2" type="ORF">CPELLU_LOCUS3761</name>
</gene>
<dbReference type="OrthoDB" id="2442358at2759"/>
<feature type="signal peptide" evidence="1">
    <location>
        <begin position="1"/>
        <end position="21"/>
    </location>
</feature>
<proteinExistence type="predicted"/>
<reference evidence="2" key="1">
    <citation type="submission" date="2021-06" db="EMBL/GenBank/DDBJ databases">
        <authorList>
            <person name="Kallberg Y."/>
            <person name="Tangrot J."/>
            <person name="Rosling A."/>
        </authorList>
    </citation>
    <scope>NUCLEOTIDE SEQUENCE</scope>
    <source>
        <strain evidence="2">FL966</strain>
    </source>
</reference>
<keyword evidence="3" id="KW-1185">Reference proteome</keyword>
<comment type="caution">
    <text evidence="2">The sequence shown here is derived from an EMBL/GenBank/DDBJ whole genome shotgun (WGS) entry which is preliminary data.</text>
</comment>
<organism evidence="2 3">
    <name type="scientific">Cetraspora pellucida</name>
    <dbReference type="NCBI Taxonomy" id="1433469"/>
    <lineage>
        <taxon>Eukaryota</taxon>
        <taxon>Fungi</taxon>
        <taxon>Fungi incertae sedis</taxon>
        <taxon>Mucoromycota</taxon>
        <taxon>Glomeromycotina</taxon>
        <taxon>Glomeromycetes</taxon>
        <taxon>Diversisporales</taxon>
        <taxon>Gigasporaceae</taxon>
        <taxon>Cetraspora</taxon>
    </lineage>
</organism>
<dbReference type="AlphaFoldDB" id="A0A9N9AE87"/>
<accession>A0A9N9AE87</accession>
<protein>
    <submittedName>
        <fullName evidence="2">13627_t:CDS:1</fullName>
    </submittedName>
</protein>
<keyword evidence="1" id="KW-0732">Signal</keyword>